<dbReference type="Proteomes" id="UP000033682">
    <property type="component" value="Unassembled WGS sequence"/>
</dbReference>
<keyword evidence="2" id="KW-1185">Reference proteome</keyword>
<gene>
    <name evidence="1" type="ORF">JF72_03740</name>
</gene>
<comment type="caution">
    <text evidence="1">The sequence shown here is derived from an EMBL/GenBank/DDBJ whole genome shotgun (WGS) entry which is preliminary data.</text>
</comment>
<dbReference type="AlphaFoldDB" id="A0A0F4LRZ9"/>
<dbReference type="STRING" id="303541.JF72_03740"/>
<name>A0A0F4LRZ9_9LACO</name>
<dbReference type="HOGENOM" id="CLU_189106_1_0_9"/>
<protein>
    <submittedName>
        <fullName evidence="1">Uncharacterized protein</fullName>
    </submittedName>
</protein>
<reference evidence="1 2" key="1">
    <citation type="submission" date="2015-01" db="EMBL/GenBank/DDBJ databases">
        <title>Comparative genomics of the lactic acid bacteria isolated from the honey bee gut.</title>
        <authorList>
            <person name="Ellegaard K.M."/>
            <person name="Tamarit D."/>
            <person name="Javelind E."/>
            <person name="Olofsson T."/>
            <person name="Andersson S.G."/>
            <person name="Vasquez A."/>
        </authorList>
    </citation>
    <scope>NUCLEOTIDE SEQUENCE [LARGE SCALE GENOMIC DNA]</scope>
    <source>
        <strain evidence="1 2">Hma11</strain>
    </source>
</reference>
<evidence type="ECO:0000313" key="1">
    <source>
        <dbReference type="EMBL" id="KJY61098.1"/>
    </source>
</evidence>
<evidence type="ECO:0000313" key="2">
    <source>
        <dbReference type="Proteomes" id="UP000033682"/>
    </source>
</evidence>
<dbReference type="InterPro" id="IPR046900">
    <property type="entry name" value="ABC-3C_MC7"/>
</dbReference>
<organism evidence="1 2">
    <name type="scientific">Lactobacillus apis</name>
    <dbReference type="NCBI Taxonomy" id="303541"/>
    <lineage>
        <taxon>Bacteria</taxon>
        <taxon>Bacillati</taxon>
        <taxon>Bacillota</taxon>
        <taxon>Bacilli</taxon>
        <taxon>Lactobacillales</taxon>
        <taxon>Lactobacillaceae</taxon>
        <taxon>Lactobacillus</taxon>
    </lineage>
</organism>
<accession>A0A0F4LRZ9</accession>
<dbReference type="EMBL" id="JXLG01000005">
    <property type="protein sequence ID" value="KJY61098.1"/>
    <property type="molecule type" value="Genomic_DNA"/>
</dbReference>
<dbReference type="Pfam" id="PF20292">
    <property type="entry name" value="MC7"/>
    <property type="match status" value="1"/>
</dbReference>
<dbReference type="PATRIC" id="fig|303541.3.peg.520"/>
<sequence>MKIPSKVTTYSDSILATFPKLMKKLNKQEMSPKELFSATRRYFDDVGEFVEALDCLFILNKICINKETGELYSVKTNLL</sequence>
<proteinExistence type="predicted"/>